<evidence type="ECO:0000256" key="1">
    <source>
        <dbReference type="SAM" id="Phobius"/>
    </source>
</evidence>
<keyword evidence="1" id="KW-0472">Membrane</keyword>
<evidence type="ECO:0000313" key="4">
    <source>
        <dbReference type="Proteomes" id="UP001152747"/>
    </source>
</evidence>
<keyword evidence="2" id="KW-0732">Signal</keyword>
<organism evidence="3 4">
    <name type="scientific">Caenorhabditis angaria</name>
    <dbReference type="NCBI Taxonomy" id="860376"/>
    <lineage>
        <taxon>Eukaryota</taxon>
        <taxon>Metazoa</taxon>
        <taxon>Ecdysozoa</taxon>
        <taxon>Nematoda</taxon>
        <taxon>Chromadorea</taxon>
        <taxon>Rhabditida</taxon>
        <taxon>Rhabditina</taxon>
        <taxon>Rhabditomorpha</taxon>
        <taxon>Rhabditoidea</taxon>
        <taxon>Rhabditidae</taxon>
        <taxon>Peloderinae</taxon>
        <taxon>Caenorhabditis</taxon>
    </lineage>
</organism>
<name>A0A9P1N7D6_9PELO</name>
<gene>
    <name evidence="3" type="ORF">CAMP_LOCUS13443</name>
</gene>
<dbReference type="Proteomes" id="UP001152747">
    <property type="component" value="Unassembled WGS sequence"/>
</dbReference>
<reference evidence="3" key="1">
    <citation type="submission" date="2022-11" db="EMBL/GenBank/DDBJ databases">
        <authorList>
            <person name="Kikuchi T."/>
        </authorList>
    </citation>
    <scope>NUCLEOTIDE SEQUENCE</scope>
    <source>
        <strain evidence="3">PS1010</strain>
    </source>
</reference>
<evidence type="ECO:0000313" key="3">
    <source>
        <dbReference type="EMBL" id="CAI5450806.1"/>
    </source>
</evidence>
<dbReference type="EMBL" id="CANHGI010000005">
    <property type="protein sequence ID" value="CAI5450806.1"/>
    <property type="molecule type" value="Genomic_DNA"/>
</dbReference>
<keyword evidence="1" id="KW-0812">Transmembrane</keyword>
<keyword evidence="1" id="KW-1133">Transmembrane helix</keyword>
<feature type="signal peptide" evidence="2">
    <location>
        <begin position="1"/>
        <end position="23"/>
    </location>
</feature>
<feature type="chain" id="PRO_5040210335" evidence="2">
    <location>
        <begin position="24"/>
        <end position="75"/>
    </location>
</feature>
<dbReference type="AlphaFoldDB" id="A0A9P1N7D6"/>
<proteinExistence type="predicted"/>
<feature type="transmembrane region" description="Helical" evidence="1">
    <location>
        <begin position="42"/>
        <end position="66"/>
    </location>
</feature>
<keyword evidence="4" id="KW-1185">Reference proteome</keyword>
<sequence>MRTATVFALIISVLLCFLTRVFGGPIRKESSDSNIGASEKIVLSIVGMIVMGITCNSLCCICIMLLRDFGPRERD</sequence>
<comment type="caution">
    <text evidence="3">The sequence shown here is derived from an EMBL/GenBank/DDBJ whole genome shotgun (WGS) entry which is preliminary data.</text>
</comment>
<accession>A0A9P1N7D6</accession>
<evidence type="ECO:0000256" key="2">
    <source>
        <dbReference type="SAM" id="SignalP"/>
    </source>
</evidence>
<protein>
    <submittedName>
        <fullName evidence="3">Uncharacterized protein</fullName>
    </submittedName>
</protein>